<keyword evidence="1" id="KW-1185">Reference proteome</keyword>
<organism evidence="1 2">
    <name type="scientific">Macrostomum lignano</name>
    <dbReference type="NCBI Taxonomy" id="282301"/>
    <lineage>
        <taxon>Eukaryota</taxon>
        <taxon>Metazoa</taxon>
        <taxon>Spiralia</taxon>
        <taxon>Lophotrochozoa</taxon>
        <taxon>Platyhelminthes</taxon>
        <taxon>Rhabditophora</taxon>
        <taxon>Macrostomorpha</taxon>
        <taxon>Macrostomida</taxon>
        <taxon>Macrostomidae</taxon>
        <taxon>Macrostomum</taxon>
    </lineage>
</organism>
<evidence type="ECO:0000313" key="1">
    <source>
        <dbReference type="Proteomes" id="UP000095280"/>
    </source>
</evidence>
<dbReference type="AlphaFoldDB" id="A0A1I8F2U3"/>
<reference evidence="2" key="1">
    <citation type="submission" date="2016-11" db="UniProtKB">
        <authorList>
            <consortium name="WormBaseParasite"/>
        </authorList>
    </citation>
    <scope>IDENTIFICATION</scope>
</reference>
<dbReference type="Proteomes" id="UP000095280">
    <property type="component" value="Unplaced"/>
</dbReference>
<sequence length="292" mass="31460">KLSTSAASAGPKSLLNDRIWFRFQRRLQPTPFVGQFECERFHNLLDAYQKSGSASPPGLAAAAAPCRRPGAMRRSEVVEAAQLNDARVQCQLARQFRSLQDSDLDQGQQRRRHAVEELLALRSTSAAVSSGASSVDPVEFCNRSLGFRLHLGTAVGTAAAAETSCPVRVTSVDLDGPADNFCASSSTEESLVDLSTLWSPTCCPHSACATPAGAKGAFGRPPLPPLDTLPRQSTQLPRLPIDSVLGRQSAPAVSDMRGLKVRQICCSGHAQPETLAGCDHRREIRGRQWSWD</sequence>
<proteinExistence type="predicted"/>
<evidence type="ECO:0000313" key="2">
    <source>
        <dbReference type="WBParaSite" id="maker-unitig_14328-snap-gene-0.1-mRNA-1"/>
    </source>
</evidence>
<protein>
    <submittedName>
        <fullName evidence="2">RGS domain-containing protein</fullName>
    </submittedName>
</protein>
<name>A0A1I8F2U3_9PLAT</name>
<dbReference type="WBParaSite" id="maker-unitig_14328-snap-gene-0.1-mRNA-1">
    <property type="protein sequence ID" value="maker-unitig_14328-snap-gene-0.1-mRNA-1"/>
    <property type="gene ID" value="maker-unitig_14328-snap-gene-0.1"/>
</dbReference>
<accession>A0A1I8F2U3</accession>